<feature type="compositionally biased region" description="Polar residues" evidence="2">
    <location>
        <begin position="1"/>
        <end position="15"/>
    </location>
</feature>
<dbReference type="AlphaFoldDB" id="A0ABD2HR97"/>
<keyword evidence="1" id="KW-0175">Coiled coil</keyword>
<dbReference type="InterPro" id="IPR003877">
    <property type="entry name" value="SPRY_dom"/>
</dbReference>
<name>A0ABD2HR97_9BILA</name>
<reference evidence="4 5" key="1">
    <citation type="submission" date="2024-10" db="EMBL/GenBank/DDBJ databases">
        <authorList>
            <person name="Kim D."/>
        </authorList>
    </citation>
    <scope>NUCLEOTIDE SEQUENCE [LARGE SCALE GENOMIC DNA]</scope>
    <source>
        <strain evidence="4">BH-2024</strain>
    </source>
</reference>
<dbReference type="InterPro" id="IPR013320">
    <property type="entry name" value="ConA-like_dom_sf"/>
</dbReference>
<dbReference type="Pfam" id="PF00622">
    <property type="entry name" value="SPRY"/>
    <property type="match status" value="1"/>
</dbReference>
<organism evidence="4 5">
    <name type="scientific">Heterodera trifolii</name>
    <dbReference type="NCBI Taxonomy" id="157864"/>
    <lineage>
        <taxon>Eukaryota</taxon>
        <taxon>Metazoa</taxon>
        <taxon>Ecdysozoa</taxon>
        <taxon>Nematoda</taxon>
        <taxon>Chromadorea</taxon>
        <taxon>Rhabditida</taxon>
        <taxon>Tylenchina</taxon>
        <taxon>Tylenchomorpha</taxon>
        <taxon>Tylenchoidea</taxon>
        <taxon>Heteroderidae</taxon>
        <taxon>Heteroderinae</taxon>
        <taxon>Heterodera</taxon>
    </lineage>
</organism>
<dbReference type="CDD" id="cd12885">
    <property type="entry name" value="SPRY_RanBP_like"/>
    <property type="match status" value="1"/>
</dbReference>
<dbReference type="InterPro" id="IPR043136">
    <property type="entry name" value="B30.2/SPRY_sf"/>
</dbReference>
<dbReference type="SUPFAM" id="SSF49899">
    <property type="entry name" value="Concanavalin A-like lectins/glucanases"/>
    <property type="match status" value="1"/>
</dbReference>
<proteinExistence type="predicted"/>
<dbReference type="SMART" id="SM00449">
    <property type="entry name" value="SPRY"/>
    <property type="match status" value="1"/>
</dbReference>
<protein>
    <recommendedName>
        <fullName evidence="3">B30.2/SPRY domain-containing protein</fullName>
    </recommendedName>
</protein>
<feature type="coiled-coil region" evidence="1">
    <location>
        <begin position="51"/>
        <end position="87"/>
    </location>
</feature>
<dbReference type="PROSITE" id="PS50188">
    <property type="entry name" value="B302_SPRY"/>
    <property type="match status" value="1"/>
</dbReference>
<feature type="compositionally biased region" description="Polar residues" evidence="2">
    <location>
        <begin position="27"/>
        <end position="41"/>
    </location>
</feature>
<dbReference type="InterPro" id="IPR044736">
    <property type="entry name" value="Gid1/RanBPM/SPLA_SPRY"/>
</dbReference>
<evidence type="ECO:0000259" key="3">
    <source>
        <dbReference type="PROSITE" id="PS50188"/>
    </source>
</evidence>
<sequence>MSLSNVHTNLVQNGKETNDPFAFSAADHSQNVGNNETSSSIEQKRHFRKRVGQLELELADSQQMCEAVKHENKLLRMELNHQKLLTEHYALQAKVAAMEKGPRKGREMELLYDQVAHLKEEQEKIYAKSSELEQFKATTGQVDELRKDQKNLLERISTESDHQQNNFETLKGKLYGKIAETDRNVEELKKQFGNVSQCLQQQNDQQSLVEGLIEFDKEQQILRFDHLKANQWEMCGKIAKMEKTFGELKDQFEKVAHLLLQKSELTSSPIPPNPSPPPPPPNCWDVKACHKELEISGPNCETITYKAAADGNKYLSAIAEFPILNGNCGFFYYEVTILSVKSRVAIGFAPKEMPLDCFVGGFPGSFSYTGDGYFWTNASYRGNMLPAFSRDDVIGCGICLTTRRFIFTKNGQRLDTAKLAFCSSNLLFPCVSLRDSDDTIEANFGPTFKFNLSA</sequence>
<keyword evidence="5" id="KW-1185">Reference proteome</keyword>
<dbReference type="Proteomes" id="UP001620626">
    <property type="component" value="Unassembled WGS sequence"/>
</dbReference>
<feature type="domain" description="B30.2/SPRY" evidence="3">
    <location>
        <begin position="262"/>
        <end position="449"/>
    </location>
</feature>
<evidence type="ECO:0000313" key="5">
    <source>
        <dbReference type="Proteomes" id="UP001620626"/>
    </source>
</evidence>
<dbReference type="InterPro" id="IPR001870">
    <property type="entry name" value="B30.2/SPRY"/>
</dbReference>
<evidence type="ECO:0000256" key="1">
    <source>
        <dbReference type="SAM" id="Coils"/>
    </source>
</evidence>
<feature type="region of interest" description="Disordered" evidence="2">
    <location>
        <begin position="1"/>
        <end position="44"/>
    </location>
</feature>
<dbReference type="EMBL" id="JBICBT010001381">
    <property type="protein sequence ID" value="KAL3070589.1"/>
    <property type="molecule type" value="Genomic_DNA"/>
</dbReference>
<accession>A0ABD2HR97</accession>
<evidence type="ECO:0000313" key="4">
    <source>
        <dbReference type="EMBL" id="KAL3070589.1"/>
    </source>
</evidence>
<gene>
    <name evidence="4" type="ORF">niasHT_032379</name>
</gene>
<dbReference type="Gene3D" id="2.60.120.920">
    <property type="match status" value="1"/>
</dbReference>
<evidence type="ECO:0000256" key="2">
    <source>
        <dbReference type="SAM" id="MobiDB-lite"/>
    </source>
</evidence>
<comment type="caution">
    <text evidence="4">The sequence shown here is derived from an EMBL/GenBank/DDBJ whole genome shotgun (WGS) entry which is preliminary data.</text>
</comment>